<evidence type="ECO:0000313" key="2">
    <source>
        <dbReference type="Proteomes" id="UP000807371"/>
    </source>
</evidence>
<protein>
    <submittedName>
        <fullName evidence="1">Ester cyclase</fullName>
    </submittedName>
</protein>
<dbReference type="Proteomes" id="UP000807371">
    <property type="component" value="Unassembled WGS sequence"/>
</dbReference>
<dbReference type="EMBL" id="JACYXC010000001">
    <property type="protein sequence ID" value="MBH5338396.1"/>
    <property type="molecule type" value="Genomic_DNA"/>
</dbReference>
<evidence type="ECO:0000313" key="1">
    <source>
        <dbReference type="EMBL" id="MBH5338396.1"/>
    </source>
</evidence>
<dbReference type="SUPFAM" id="SSF54427">
    <property type="entry name" value="NTF2-like"/>
    <property type="match status" value="1"/>
</dbReference>
<gene>
    <name evidence="1" type="ORF">IHE55_27860</name>
</gene>
<dbReference type="PANTHER" id="PTHR38436">
    <property type="entry name" value="POLYKETIDE CYCLASE SNOAL-LIKE DOMAIN"/>
    <property type="match status" value="1"/>
</dbReference>
<reference evidence="1 2" key="1">
    <citation type="submission" date="2020-09" db="EMBL/GenBank/DDBJ databases">
        <title>Biosynthesis of the nuclear factor of activated T cells inhibitor NFAT-133 and its congeners in Streptomyces pactum.</title>
        <authorList>
            <person name="Zhou W."/>
            <person name="Posri P."/>
            <person name="Abugrain M.E."/>
            <person name="Weisberg A.J."/>
            <person name="Chang J.H."/>
            <person name="Mahmud T."/>
        </authorList>
    </citation>
    <scope>NUCLEOTIDE SEQUENCE [LARGE SCALE GENOMIC DNA]</scope>
    <source>
        <strain evidence="1 2">ATCC 27456</strain>
    </source>
</reference>
<sequence length="182" mass="19711">MPSSTAPPAPDIRTIAPRVLDDLWNKHDLGVIDEHFSPHVVTHVPLPGQPVIHGTAGLRELAGRMFTAMPDLSRTTHEVLAQGDKVMVRGELRGHQRGTLMGIPPTGRPTVLTEHVIMRFTGSRIAEMWQQADYLGVLGQLGITPPEDAGPLGTVAHTVRTVGRLGALTVRDRVGRGRRAGR</sequence>
<comment type="caution">
    <text evidence="1">The sequence shown here is derived from an EMBL/GenBank/DDBJ whole genome shotgun (WGS) entry which is preliminary data.</text>
</comment>
<accession>A0ABS0NT56</accession>
<dbReference type="Gene3D" id="3.10.450.50">
    <property type="match status" value="1"/>
</dbReference>
<dbReference type="Pfam" id="PF07366">
    <property type="entry name" value="SnoaL"/>
    <property type="match status" value="1"/>
</dbReference>
<organism evidence="1 2">
    <name type="scientific">Streptomyces pactum</name>
    <dbReference type="NCBI Taxonomy" id="68249"/>
    <lineage>
        <taxon>Bacteria</taxon>
        <taxon>Bacillati</taxon>
        <taxon>Actinomycetota</taxon>
        <taxon>Actinomycetes</taxon>
        <taxon>Kitasatosporales</taxon>
        <taxon>Streptomycetaceae</taxon>
        <taxon>Streptomyces</taxon>
    </lineage>
</organism>
<dbReference type="PANTHER" id="PTHR38436:SF1">
    <property type="entry name" value="ESTER CYCLASE"/>
    <property type="match status" value="1"/>
</dbReference>
<dbReference type="InterPro" id="IPR009959">
    <property type="entry name" value="Cyclase_SnoaL-like"/>
</dbReference>
<keyword evidence="2" id="KW-1185">Reference proteome</keyword>
<dbReference type="InterPro" id="IPR032710">
    <property type="entry name" value="NTF2-like_dom_sf"/>
</dbReference>
<proteinExistence type="predicted"/>
<name>A0ABS0NT56_9ACTN</name>
<dbReference type="RefSeq" id="WP_197991565.1">
    <property type="nucleotide sequence ID" value="NZ_JACYXC010000001.1"/>
</dbReference>